<dbReference type="EC" id="3.4.24.-" evidence="11"/>
<evidence type="ECO:0000256" key="9">
    <source>
        <dbReference type="ARBA" id="ARBA00023049"/>
    </source>
</evidence>
<dbReference type="Proteomes" id="UP000231407">
    <property type="component" value="Unassembled WGS sequence"/>
</dbReference>
<feature type="transmembrane region" description="Helical" evidence="11">
    <location>
        <begin position="155"/>
        <end position="174"/>
    </location>
</feature>
<keyword evidence="6 11" id="KW-0378">Hydrolase</keyword>
<evidence type="ECO:0000313" key="14">
    <source>
        <dbReference type="Proteomes" id="UP000231407"/>
    </source>
</evidence>
<keyword evidence="8 11" id="KW-1133">Transmembrane helix</keyword>
<accession>A0A2M7ARQ3</accession>
<comment type="similarity">
    <text evidence="1 11">Belongs to the peptidase M48B family.</text>
</comment>
<feature type="binding site" evidence="11">
    <location>
        <position position="218"/>
    </location>
    <ligand>
        <name>Zn(2+)</name>
        <dbReference type="ChEBI" id="CHEBI:29105"/>
        <note>catalytic</note>
    </ligand>
</feature>
<gene>
    <name evidence="11" type="primary">htpX</name>
    <name evidence="13" type="ORF">COS78_03060</name>
</gene>
<feature type="transmembrane region" description="Helical" evidence="11">
    <location>
        <begin position="189"/>
        <end position="209"/>
    </location>
</feature>
<dbReference type="HAMAP" id="MF_00188">
    <property type="entry name" value="Pept_M48_protease_HtpX"/>
    <property type="match status" value="1"/>
</dbReference>
<evidence type="ECO:0000256" key="3">
    <source>
        <dbReference type="ARBA" id="ARBA00022670"/>
    </source>
</evidence>
<comment type="caution">
    <text evidence="13">The sequence shown here is derived from an EMBL/GenBank/DDBJ whole genome shotgun (WGS) entry which is preliminary data.</text>
</comment>
<keyword evidence="9 11" id="KW-0482">Metalloprotease</keyword>
<dbReference type="EMBL" id="PEWA01000041">
    <property type="protein sequence ID" value="PIU73308.1"/>
    <property type="molecule type" value="Genomic_DNA"/>
</dbReference>
<keyword evidence="7 11" id="KW-0862">Zinc</keyword>
<comment type="subcellular location">
    <subcellularLocation>
        <location evidence="11">Cell membrane</location>
        <topology evidence="11">Multi-pass membrane protein</topology>
    </subcellularLocation>
</comment>
<feature type="binding site" evidence="11">
    <location>
        <position position="143"/>
    </location>
    <ligand>
        <name>Zn(2+)</name>
        <dbReference type="ChEBI" id="CHEBI:29105"/>
        <note>catalytic</note>
    </ligand>
</feature>
<protein>
    <recommendedName>
        <fullName evidence="11">Protease HtpX homolog</fullName>
        <ecNumber evidence="11">3.4.24.-</ecNumber>
    </recommendedName>
</protein>
<dbReference type="Pfam" id="PF01435">
    <property type="entry name" value="Peptidase_M48"/>
    <property type="match status" value="1"/>
</dbReference>
<evidence type="ECO:0000256" key="8">
    <source>
        <dbReference type="ARBA" id="ARBA00022989"/>
    </source>
</evidence>
<evidence type="ECO:0000256" key="7">
    <source>
        <dbReference type="ARBA" id="ARBA00022833"/>
    </source>
</evidence>
<name>A0A2M7ARQ3_9BACT</name>
<evidence type="ECO:0000256" key="6">
    <source>
        <dbReference type="ARBA" id="ARBA00022801"/>
    </source>
</evidence>
<evidence type="ECO:0000256" key="4">
    <source>
        <dbReference type="ARBA" id="ARBA00022692"/>
    </source>
</evidence>
<dbReference type="CDD" id="cd07340">
    <property type="entry name" value="M48B_Htpx_like"/>
    <property type="match status" value="1"/>
</dbReference>
<keyword evidence="4 11" id="KW-0812">Transmembrane</keyword>
<dbReference type="InterPro" id="IPR001915">
    <property type="entry name" value="Peptidase_M48"/>
</dbReference>
<feature type="domain" description="Peptidase M48" evidence="12">
    <location>
        <begin position="85"/>
        <end position="290"/>
    </location>
</feature>
<proteinExistence type="inferred from homology"/>
<evidence type="ECO:0000259" key="12">
    <source>
        <dbReference type="Pfam" id="PF01435"/>
    </source>
</evidence>
<feature type="active site" evidence="11">
    <location>
        <position position="144"/>
    </location>
</feature>
<dbReference type="InterPro" id="IPR022919">
    <property type="entry name" value="Pept_M48_protease_HtpX"/>
</dbReference>
<keyword evidence="3 11" id="KW-0645">Protease</keyword>
<sequence length="291" mass="31675">MVNVYKQISGNKRRSAIIIFLFVAFIIGTVYLIAQSYNSPELIPLAIIFSSGSALVGYFAGDQIALKLNGAKPATRKEYFDFYTVTENLALAASVPPPRIFVIDSAALNAFATGRDPTHASICATTGLLSKLNRAELEGVIAHELSHIKNFDTRLMTLVSILIGTLSILTNLSTRRHFLNSDNDRKDSGILIIIGFILIIFAPIIAQLIQLAISRRREYFADAGAVMITRQPSGLIGALKKLAADQNTLETASTATASLYICNPFKGNKLASLFSTHPPISDRITTLEKML</sequence>
<evidence type="ECO:0000313" key="13">
    <source>
        <dbReference type="EMBL" id="PIU73308.1"/>
    </source>
</evidence>
<evidence type="ECO:0000256" key="10">
    <source>
        <dbReference type="ARBA" id="ARBA00023136"/>
    </source>
</evidence>
<evidence type="ECO:0000256" key="11">
    <source>
        <dbReference type="HAMAP-Rule" id="MF_00188"/>
    </source>
</evidence>
<dbReference type="GO" id="GO:0006508">
    <property type="term" value="P:proteolysis"/>
    <property type="evidence" value="ECO:0007669"/>
    <property type="project" value="UniProtKB-KW"/>
</dbReference>
<feature type="transmembrane region" description="Helical" evidence="11">
    <location>
        <begin position="42"/>
        <end position="60"/>
    </location>
</feature>
<evidence type="ECO:0000256" key="5">
    <source>
        <dbReference type="ARBA" id="ARBA00022723"/>
    </source>
</evidence>
<dbReference type="PANTHER" id="PTHR43221:SF2">
    <property type="entry name" value="PROTEASE HTPX HOMOLOG"/>
    <property type="match status" value="1"/>
</dbReference>
<reference evidence="14" key="1">
    <citation type="submission" date="2017-09" db="EMBL/GenBank/DDBJ databases">
        <title>Depth-based differentiation of microbial function through sediment-hosted aquifers and enrichment of novel symbionts in the deep terrestrial subsurface.</title>
        <authorList>
            <person name="Probst A.J."/>
            <person name="Ladd B."/>
            <person name="Jarett J.K."/>
            <person name="Geller-Mcgrath D.E."/>
            <person name="Sieber C.M.K."/>
            <person name="Emerson J.B."/>
            <person name="Anantharaman K."/>
            <person name="Thomas B.C."/>
            <person name="Malmstrom R."/>
            <person name="Stieglmeier M."/>
            <person name="Klingl A."/>
            <person name="Woyke T."/>
            <person name="Ryan C.M."/>
            <person name="Banfield J.F."/>
        </authorList>
    </citation>
    <scope>NUCLEOTIDE SEQUENCE [LARGE SCALE GENOMIC DNA]</scope>
</reference>
<dbReference type="Gene3D" id="3.30.2010.10">
    <property type="entry name" value="Metalloproteases ('zincins'), catalytic domain"/>
    <property type="match status" value="1"/>
</dbReference>
<keyword evidence="5 11" id="KW-0479">Metal-binding</keyword>
<dbReference type="PANTHER" id="PTHR43221">
    <property type="entry name" value="PROTEASE HTPX"/>
    <property type="match status" value="1"/>
</dbReference>
<dbReference type="AlphaFoldDB" id="A0A2M7ARQ3"/>
<dbReference type="InterPro" id="IPR050083">
    <property type="entry name" value="HtpX_protease"/>
</dbReference>
<keyword evidence="2 11" id="KW-1003">Cell membrane</keyword>
<keyword evidence="10 11" id="KW-0472">Membrane</keyword>
<dbReference type="GO" id="GO:0005886">
    <property type="term" value="C:plasma membrane"/>
    <property type="evidence" value="ECO:0007669"/>
    <property type="project" value="UniProtKB-SubCell"/>
</dbReference>
<organism evidence="13 14">
    <name type="scientific">Candidatus Shapirobacteria bacterium CG06_land_8_20_14_3_00_40_12</name>
    <dbReference type="NCBI Taxonomy" id="1974881"/>
    <lineage>
        <taxon>Bacteria</taxon>
        <taxon>Candidatus Shapironibacteriota</taxon>
    </lineage>
</organism>
<evidence type="ECO:0000256" key="1">
    <source>
        <dbReference type="ARBA" id="ARBA00009779"/>
    </source>
</evidence>
<dbReference type="GO" id="GO:0008270">
    <property type="term" value="F:zinc ion binding"/>
    <property type="evidence" value="ECO:0007669"/>
    <property type="project" value="UniProtKB-UniRule"/>
</dbReference>
<dbReference type="GO" id="GO:0004222">
    <property type="term" value="F:metalloendopeptidase activity"/>
    <property type="evidence" value="ECO:0007669"/>
    <property type="project" value="UniProtKB-UniRule"/>
</dbReference>
<comment type="cofactor">
    <cofactor evidence="11">
        <name>Zn(2+)</name>
        <dbReference type="ChEBI" id="CHEBI:29105"/>
    </cofactor>
    <text evidence="11">Binds 1 zinc ion per subunit.</text>
</comment>
<evidence type="ECO:0000256" key="2">
    <source>
        <dbReference type="ARBA" id="ARBA00022475"/>
    </source>
</evidence>
<feature type="binding site" evidence="11">
    <location>
        <position position="147"/>
    </location>
    <ligand>
        <name>Zn(2+)</name>
        <dbReference type="ChEBI" id="CHEBI:29105"/>
        <note>catalytic</note>
    </ligand>
</feature>
<feature type="transmembrane region" description="Helical" evidence="11">
    <location>
        <begin position="16"/>
        <end position="36"/>
    </location>
</feature>